<dbReference type="EMBL" id="SPUK01000006">
    <property type="protein sequence ID" value="TQV96264.1"/>
    <property type="molecule type" value="Genomic_DNA"/>
</dbReference>
<proteinExistence type="predicted"/>
<reference evidence="2 3" key="1">
    <citation type="journal article" date="2019" name="Appl. Microbiol. Biotechnol.">
        <title>Genome sequence of Isaria javanica and comparative genome analysis insights into family S53 peptidase evolution in fungal entomopathogens.</title>
        <authorList>
            <person name="Lin R."/>
            <person name="Zhang X."/>
            <person name="Xin B."/>
            <person name="Zou M."/>
            <person name="Gao Y."/>
            <person name="Qin F."/>
            <person name="Hu Q."/>
            <person name="Xie B."/>
            <person name="Cheng X."/>
        </authorList>
    </citation>
    <scope>NUCLEOTIDE SEQUENCE [LARGE SCALE GENOMIC DNA]</scope>
    <source>
        <strain evidence="2 3">IJ1G</strain>
    </source>
</reference>
<evidence type="ECO:0000313" key="3">
    <source>
        <dbReference type="Proteomes" id="UP000315783"/>
    </source>
</evidence>
<feature type="region of interest" description="Disordered" evidence="1">
    <location>
        <begin position="1"/>
        <end position="21"/>
    </location>
</feature>
<accession>A0A545V3I0</accession>
<keyword evidence="3" id="KW-1185">Reference proteome</keyword>
<gene>
    <name evidence="2" type="ORF">IF1G_04847</name>
</gene>
<comment type="caution">
    <text evidence="2">The sequence shown here is derived from an EMBL/GenBank/DDBJ whole genome shotgun (WGS) entry which is preliminary data.</text>
</comment>
<evidence type="ECO:0000313" key="2">
    <source>
        <dbReference type="EMBL" id="TQV96264.1"/>
    </source>
</evidence>
<organism evidence="2 3">
    <name type="scientific">Cordyceps javanica</name>
    <dbReference type="NCBI Taxonomy" id="43265"/>
    <lineage>
        <taxon>Eukaryota</taxon>
        <taxon>Fungi</taxon>
        <taxon>Dikarya</taxon>
        <taxon>Ascomycota</taxon>
        <taxon>Pezizomycotina</taxon>
        <taxon>Sordariomycetes</taxon>
        <taxon>Hypocreomycetidae</taxon>
        <taxon>Hypocreales</taxon>
        <taxon>Cordycipitaceae</taxon>
        <taxon>Cordyceps</taxon>
    </lineage>
</organism>
<dbReference type="AlphaFoldDB" id="A0A545V3I0"/>
<protein>
    <submittedName>
        <fullName evidence="2">Uncharacterized protein</fullName>
    </submittedName>
</protein>
<name>A0A545V3I0_9HYPO</name>
<evidence type="ECO:0000256" key="1">
    <source>
        <dbReference type="SAM" id="MobiDB-lite"/>
    </source>
</evidence>
<dbReference type="Proteomes" id="UP000315783">
    <property type="component" value="Unassembled WGS sequence"/>
</dbReference>
<sequence>MKTAEARPGRRLRAEDERHPERARARPVFWGLDLNHGLGARRWAMGDGRWRFYLRRPRRLGLLETRFTYG</sequence>